<dbReference type="SMART" id="SM00530">
    <property type="entry name" value="HTH_XRE"/>
    <property type="match status" value="1"/>
</dbReference>
<dbReference type="SUPFAM" id="SSF47413">
    <property type="entry name" value="lambda repressor-like DNA-binding domains"/>
    <property type="match status" value="1"/>
</dbReference>
<reference evidence="2" key="1">
    <citation type="submission" date="2022-10" db="EMBL/GenBank/DDBJ databases">
        <title>The complete genomes of actinobacterial strains from the NBC collection.</title>
        <authorList>
            <person name="Joergensen T.S."/>
            <person name="Alvarez Arevalo M."/>
            <person name="Sterndorff E.B."/>
            <person name="Faurdal D."/>
            <person name="Vuksanovic O."/>
            <person name="Mourched A.-S."/>
            <person name="Charusanti P."/>
            <person name="Shaw S."/>
            <person name="Blin K."/>
            <person name="Weber T."/>
        </authorList>
    </citation>
    <scope>NUCLEOTIDE SEQUENCE</scope>
    <source>
        <strain evidence="2">NBC_00003</strain>
    </source>
</reference>
<evidence type="ECO:0000259" key="1">
    <source>
        <dbReference type="PROSITE" id="PS50943"/>
    </source>
</evidence>
<dbReference type="InterPro" id="IPR001387">
    <property type="entry name" value="Cro/C1-type_HTH"/>
</dbReference>
<dbReference type="GO" id="GO:0003677">
    <property type="term" value="F:DNA binding"/>
    <property type="evidence" value="ECO:0007669"/>
    <property type="project" value="InterPro"/>
</dbReference>
<dbReference type="AlphaFoldDB" id="A0AAU2VAH1"/>
<accession>A0AAU2VAH1</accession>
<dbReference type="EMBL" id="CP108318">
    <property type="protein sequence ID" value="WTW64510.1"/>
    <property type="molecule type" value="Genomic_DNA"/>
</dbReference>
<dbReference type="Pfam" id="PF01381">
    <property type="entry name" value="HTH_3"/>
    <property type="match status" value="1"/>
</dbReference>
<protein>
    <submittedName>
        <fullName evidence="2">Helix-turn-helix domain-containing protein</fullName>
    </submittedName>
</protein>
<proteinExistence type="predicted"/>
<dbReference type="CDD" id="cd00093">
    <property type="entry name" value="HTH_XRE"/>
    <property type="match status" value="1"/>
</dbReference>
<sequence>MYDRHKAKARRLKLGLNVKELAARVECAEVTIYQYEAGDRRPSIQTFVRLMHALRIPFSTLEKQVKSYEEYVALCVAEGKRERTTNPRADVRGIFATQAETTVQLHCDKLTAGREGATT</sequence>
<name>A0AAU2VAH1_9ACTN</name>
<dbReference type="Gene3D" id="1.10.260.40">
    <property type="entry name" value="lambda repressor-like DNA-binding domains"/>
    <property type="match status" value="1"/>
</dbReference>
<evidence type="ECO:0000313" key="2">
    <source>
        <dbReference type="EMBL" id="WTW64510.1"/>
    </source>
</evidence>
<feature type="domain" description="HTH cro/C1-type" evidence="1">
    <location>
        <begin position="8"/>
        <end position="61"/>
    </location>
</feature>
<dbReference type="InterPro" id="IPR010982">
    <property type="entry name" value="Lambda_DNA-bd_dom_sf"/>
</dbReference>
<organism evidence="2">
    <name type="scientific">Streptomyces sp. NBC_00003</name>
    <dbReference type="NCBI Taxonomy" id="2903608"/>
    <lineage>
        <taxon>Bacteria</taxon>
        <taxon>Bacillati</taxon>
        <taxon>Actinomycetota</taxon>
        <taxon>Actinomycetes</taxon>
        <taxon>Kitasatosporales</taxon>
        <taxon>Streptomycetaceae</taxon>
        <taxon>Streptomyces</taxon>
    </lineage>
</organism>
<dbReference type="PROSITE" id="PS50943">
    <property type="entry name" value="HTH_CROC1"/>
    <property type="match status" value="1"/>
</dbReference>
<gene>
    <name evidence="2" type="ORF">OG549_29830</name>
</gene>